<dbReference type="Proteomes" id="UP000050514">
    <property type="component" value="Unassembled WGS sequence"/>
</dbReference>
<sequence length="125" mass="14562">MPNKYGNLQAKQQEMMRESRNYVHPIWRGVGFILIILTPILGYFGTIALLEENARQKWFVIPVDLLAPGADPLLFVKIGMTLILAFLFYFLFQFISMVLFRLLGPSRYGPYDVPPVSYRGKKYRR</sequence>
<feature type="transmembrane region" description="Helical" evidence="1">
    <location>
        <begin position="26"/>
        <end position="50"/>
    </location>
</feature>
<gene>
    <name evidence="2" type="ORF">AC812_15615</name>
</gene>
<dbReference type="AlphaFoldDB" id="A0A0P6WTD8"/>
<keyword evidence="1" id="KW-0812">Transmembrane</keyword>
<dbReference type="EMBL" id="LGHJ01000023">
    <property type="protein sequence ID" value="KPL72444.1"/>
    <property type="molecule type" value="Genomic_DNA"/>
</dbReference>
<keyword evidence="1" id="KW-1133">Transmembrane helix</keyword>
<name>A0A0P6WTD8_9CHLR</name>
<accession>A0A0P6WTD8</accession>
<evidence type="ECO:0000256" key="1">
    <source>
        <dbReference type="SAM" id="Phobius"/>
    </source>
</evidence>
<protein>
    <submittedName>
        <fullName evidence="2">Uncharacterized protein</fullName>
    </submittedName>
</protein>
<evidence type="ECO:0000313" key="2">
    <source>
        <dbReference type="EMBL" id="KPL72444.1"/>
    </source>
</evidence>
<feature type="transmembrane region" description="Helical" evidence="1">
    <location>
        <begin position="74"/>
        <end position="100"/>
    </location>
</feature>
<dbReference type="OrthoDB" id="162886at2"/>
<keyword evidence="1" id="KW-0472">Membrane</keyword>
<reference evidence="2 3" key="1">
    <citation type="submission" date="2015-07" db="EMBL/GenBank/DDBJ databases">
        <title>Draft genome of Bellilinea caldifistulae DSM 17877.</title>
        <authorList>
            <person name="Hemp J."/>
            <person name="Ward L.M."/>
            <person name="Pace L.A."/>
            <person name="Fischer W.W."/>
        </authorList>
    </citation>
    <scope>NUCLEOTIDE SEQUENCE [LARGE SCALE GENOMIC DNA]</scope>
    <source>
        <strain evidence="2 3">GOMI-1</strain>
    </source>
</reference>
<organism evidence="2 3">
    <name type="scientific">Bellilinea caldifistulae</name>
    <dbReference type="NCBI Taxonomy" id="360411"/>
    <lineage>
        <taxon>Bacteria</taxon>
        <taxon>Bacillati</taxon>
        <taxon>Chloroflexota</taxon>
        <taxon>Anaerolineae</taxon>
        <taxon>Anaerolineales</taxon>
        <taxon>Anaerolineaceae</taxon>
        <taxon>Bellilinea</taxon>
    </lineage>
</organism>
<dbReference type="STRING" id="360411.AC812_15615"/>
<dbReference type="RefSeq" id="WP_061916743.1">
    <property type="nucleotide sequence ID" value="NZ_DF967971.1"/>
</dbReference>
<comment type="caution">
    <text evidence="2">The sequence shown here is derived from an EMBL/GenBank/DDBJ whole genome shotgun (WGS) entry which is preliminary data.</text>
</comment>
<evidence type="ECO:0000313" key="3">
    <source>
        <dbReference type="Proteomes" id="UP000050514"/>
    </source>
</evidence>
<proteinExistence type="predicted"/>
<keyword evidence="3" id="KW-1185">Reference proteome</keyword>